<gene>
    <name evidence="1" type="ORF">G8577_003713</name>
</gene>
<name>A0A764WHJ7_SALER</name>
<dbReference type="AlphaFoldDB" id="A0A764WHJ7"/>
<reference evidence="1" key="1">
    <citation type="journal article" date="2018" name="Genome Biol.">
        <title>SKESA: strategic k-mer extension for scrupulous assemblies.</title>
        <authorList>
            <person name="Souvorov A."/>
            <person name="Agarwala R."/>
            <person name="Lipman D.J."/>
        </authorList>
    </citation>
    <scope>NUCLEOTIDE SEQUENCE</scope>
    <source>
        <strain evidence="1">MA.CK_98/00001034</strain>
    </source>
</reference>
<dbReference type="EMBL" id="DAAYPZ010000010">
    <property type="protein sequence ID" value="HAG5257477.1"/>
    <property type="molecule type" value="Genomic_DNA"/>
</dbReference>
<proteinExistence type="predicted"/>
<organism evidence="1">
    <name type="scientific">Salmonella enterica</name>
    <name type="common">Salmonella choleraesuis</name>
    <dbReference type="NCBI Taxonomy" id="28901"/>
    <lineage>
        <taxon>Bacteria</taxon>
        <taxon>Pseudomonadati</taxon>
        <taxon>Pseudomonadota</taxon>
        <taxon>Gammaproteobacteria</taxon>
        <taxon>Enterobacterales</taxon>
        <taxon>Enterobacteriaceae</taxon>
        <taxon>Salmonella</taxon>
    </lineage>
</organism>
<protein>
    <submittedName>
        <fullName evidence="1">Uncharacterized protein</fullName>
    </submittedName>
</protein>
<evidence type="ECO:0000313" key="1">
    <source>
        <dbReference type="EMBL" id="HAG5257477.1"/>
    </source>
</evidence>
<accession>A0A764WHJ7</accession>
<sequence length="89" mass="10342">METERKNCLICGFPDVLVLLLDSHNIYQYHCPSCKDYYVTRSFISKISSLKLNEYLPLMNAASPDNKIMCFDYDGVNGIRIFYDDEIES</sequence>
<comment type="caution">
    <text evidence="1">The sequence shown here is derived from an EMBL/GenBank/DDBJ whole genome shotgun (WGS) entry which is preliminary data.</text>
</comment>
<reference evidence="1" key="2">
    <citation type="submission" date="2020-02" db="EMBL/GenBank/DDBJ databases">
        <authorList>
            <consortium name="NCBI Pathogen Detection Project"/>
        </authorList>
    </citation>
    <scope>NUCLEOTIDE SEQUENCE</scope>
    <source>
        <strain evidence="1">MA.CK_98/00001034</strain>
    </source>
</reference>